<keyword evidence="1" id="KW-0812">Transmembrane</keyword>
<gene>
    <name evidence="2" type="ORF">G2W53_017415</name>
</gene>
<comment type="caution">
    <text evidence="2">The sequence shown here is derived from an EMBL/GenBank/DDBJ whole genome shotgun (WGS) entry which is preliminary data.</text>
</comment>
<evidence type="ECO:0000313" key="3">
    <source>
        <dbReference type="Proteomes" id="UP000634136"/>
    </source>
</evidence>
<dbReference type="Proteomes" id="UP000634136">
    <property type="component" value="Unassembled WGS sequence"/>
</dbReference>
<feature type="transmembrane region" description="Helical" evidence="1">
    <location>
        <begin position="47"/>
        <end position="66"/>
    </location>
</feature>
<dbReference type="AlphaFoldDB" id="A0A834WNY5"/>
<keyword evidence="1" id="KW-0472">Membrane</keyword>
<reference evidence="2" key="1">
    <citation type="submission" date="2020-09" db="EMBL/GenBank/DDBJ databases">
        <title>Genome-Enabled Discovery of Anthraquinone Biosynthesis in Senna tora.</title>
        <authorList>
            <person name="Kang S.-H."/>
            <person name="Pandey R.P."/>
            <person name="Lee C.-M."/>
            <person name="Sim J.-S."/>
            <person name="Jeong J.-T."/>
            <person name="Choi B.-S."/>
            <person name="Jung M."/>
            <person name="Ginzburg D."/>
            <person name="Zhao K."/>
            <person name="Won S.Y."/>
            <person name="Oh T.-J."/>
            <person name="Yu Y."/>
            <person name="Kim N.-H."/>
            <person name="Lee O.R."/>
            <person name="Lee T.-H."/>
            <person name="Bashyal P."/>
            <person name="Kim T.-S."/>
            <person name="Lee W.-H."/>
            <person name="Kawkins C."/>
            <person name="Kim C.-K."/>
            <person name="Kim J.S."/>
            <person name="Ahn B.O."/>
            <person name="Rhee S.Y."/>
            <person name="Sohng J.K."/>
        </authorList>
    </citation>
    <scope>NUCLEOTIDE SEQUENCE</scope>
    <source>
        <tissue evidence="2">Leaf</tissue>
    </source>
</reference>
<sequence length="147" mass="16107">MFLLSPCVLPLAPLASLCELILLDLLTMLFLLCFAPALLLCSCSPALLLLLSYSATLLLFSCFAALNLCGIESTKVDTPRWAPIDGSCYKLEELPGLPVYRSGWELVQCIMVIRWAEGNGPDSCEAVIRARRSGGCDRSCQRYPITM</sequence>
<protein>
    <submittedName>
        <fullName evidence="2">Uncharacterized protein</fullName>
    </submittedName>
</protein>
<keyword evidence="1" id="KW-1133">Transmembrane helix</keyword>
<evidence type="ECO:0000256" key="1">
    <source>
        <dbReference type="SAM" id="Phobius"/>
    </source>
</evidence>
<feature type="transmembrane region" description="Helical" evidence="1">
    <location>
        <begin position="20"/>
        <end position="40"/>
    </location>
</feature>
<name>A0A834WNY5_9FABA</name>
<dbReference type="EMBL" id="JAAIUW010000006">
    <property type="protein sequence ID" value="KAF7826251.1"/>
    <property type="molecule type" value="Genomic_DNA"/>
</dbReference>
<keyword evidence="3" id="KW-1185">Reference proteome</keyword>
<proteinExistence type="predicted"/>
<accession>A0A834WNY5</accession>
<organism evidence="2 3">
    <name type="scientific">Senna tora</name>
    <dbReference type="NCBI Taxonomy" id="362788"/>
    <lineage>
        <taxon>Eukaryota</taxon>
        <taxon>Viridiplantae</taxon>
        <taxon>Streptophyta</taxon>
        <taxon>Embryophyta</taxon>
        <taxon>Tracheophyta</taxon>
        <taxon>Spermatophyta</taxon>
        <taxon>Magnoliopsida</taxon>
        <taxon>eudicotyledons</taxon>
        <taxon>Gunneridae</taxon>
        <taxon>Pentapetalae</taxon>
        <taxon>rosids</taxon>
        <taxon>fabids</taxon>
        <taxon>Fabales</taxon>
        <taxon>Fabaceae</taxon>
        <taxon>Caesalpinioideae</taxon>
        <taxon>Cassia clade</taxon>
        <taxon>Senna</taxon>
    </lineage>
</organism>
<evidence type="ECO:0000313" key="2">
    <source>
        <dbReference type="EMBL" id="KAF7826251.1"/>
    </source>
</evidence>